<keyword evidence="3" id="KW-1185">Reference proteome</keyword>
<dbReference type="Proteomes" id="UP001231189">
    <property type="component" value="Unassembled WGS sequence"/>
</dbReference>
<organism evidence="2 3">
    <name type="scientific">Lolium multiflorum</name>
    <name type="common">Italian ryegrass</name>
    <name type="synonym">Lolium perenne subsp. multiflorum</name>
    <dbReference type="NCBI Taxonomy" id="4521"/>
    <lineage>
        <taxon>Eukaryota</taxon>
        <taxon>Viridiplantae</taxon>
        <taxon>Streptophyta</taxon>
        <taxon>Embryophyta</taxon>
        <taxon>Tracheophyta</taxon>
        <taxon>Spermatophyta</taxon>
        <taxon>Magnoliopsida</taxon>
        <taxon>Liliopsida</taxon>
        <taxon>Poales</taxon>
        <taxon>Poaceae</taxon>
        <taxon>BOP clade</taxon>
        <taxon>Pooideae</taxon>
        <taxon>Poodae</taxon>
        <taxon>Poeae</taxon>
        <taxon>Poeae Chloroplast Group 2 (Poeae type)</taxon>
        <taxon>Loliodinae</taxon>
        <taxon>Loliinae</taxon>
        <taxon>Lolium</taxon>
    </lineage>
</organism>
<protein>
    <submittedName>
        <fullName evidence="2">Uncharacterized protein</fullName>
    </submittedName>
</protein>
<proteinExistence type="predicted"/>
<evidence type="ECO:0000313" key="2">
    <source>
        <dbReference type="EMBL" id="KAK1684456.1"/>
    </source>
</evidence>
<comment type="caution">
    <text evidence="2">The sequence shown here is derived from an EMBL/GenBank/DDBJ whole genome shotgun (WGS) entry which is preliminary data.</text>
</comment>
<feature type="compositionally biased region" description="Acidic residues" evidence="1">
    <location>
        <begin position="125"/>
        <end position="134"/>
    </location>
</feature>
<sequence length="168" mass="19192">MENYSSSWETAAVMKMAVVSMEEPSGALPMVCKFFWAFSDKSHSFDLISALGSDSVTYMKRRVEARMRLCWLGGNKSEGQEYGRRGRKVRVTPSVDELGEQPQGVRGEHQAVSIYNSSKPLTDLTYDDDDDDDEARPRDAANKEPNERGKSGITKDDFRYFRYYYVQL</sequence>
<dbReference type="EMBL" id="JAUUTY010000002">
    <property type="protein sequence ID" value="KAK1684456.1"/>
    <property type="molecule type" value="Genomic_DNA"/>
</dbReference>
<dbReference type="AlphaFoldDB" id="A0AAD8TL52"/>
<reference evidence="2" key="1">
    <citation type="submission" date="2023-07" db="EMBL/GenBank/DDBJ databases">
        <title>A chromosome-level genome assembly of Lolium multiflorum.</title>
        <authorList>
            <person name="Chen Y."/>
            <person name="Copetti D."/>
            <person name="Kolliker R."/>
            <person name="Studer B."/>
        </authorList>
    </citation>
    <scope>NUCLEOTIDE SEQUENCE</scope>
    <source>
        <strain evidence="2">02402/16</strain>
        <tissue evidence="2">Leaf</tissue>
    </source>
</reference>
<feature type="compositionally biased region" description="Basic and acidic residues" evidence="1">
    <location>
        <begin position="135"/>
        <end position="153"/>
    </location>
</feature>
<accession>A0AAD8TL52</accession>
<feature type="region of interest" description="Disordered" evidence="1">
    <location>
        <begin position="98"/>
        <end position="153"/>
    </location>
</feature>
<evidence type="ECO:0000256" key="1">
    <source>
        <dbReference type="SAM" id="MobiDB-lite"/>
    </source>
</evidence>
<evidence type="ECO:0000313" key="3">
    <source>
        <dbReference type="Proteomes" id="UP001231189"/>
    </source>
</evidence>
<name>A0AAD8TL52_LOLMU</name>
<gene>
    <name evidence="2" type="ORF">QYE76_045304</name>
</gene>